<evidence type="ECO:0000256" key="13">
    <source>
        <dbReference type="ARBA" id="ARBA00023316"/>
    </source>
</evidence>
<dbReference type="InterPro" id="IPR001182">
    <property type="entry name" value="FtsW/RodA"/>
</dbReference>
<evidence type="ECO:0000256" key="11">
    <source>
        <dbReference type="ARBA" id="ARBA00023136"/>
    </source>
</evidence>
<comment type="pathway">
    <text evidence="2 16">Cell wall biogenesis; peptidoglycan biosynthesis.</text>
</comment>
<keyword evidence="3 16" id="KW-1003">Cell membrane</keyword>
<feature type="transmembrane region" description="Helical" evidence="16">
    <location>
        <begin position="297"/>
        <end position="321"/>
    </location>
</feature>
<dbReference type="PROSITE" id="PS00428">
    <property type="entry name" value="FTSW_RODA_SPOVE"/>
    <property type="match status" value="1"/>
</dbReference>
<evidence type="ECO:0000256" key="4">
    <source>
        <dbReference type="ARBA" id="ARBA00022618"/>
    </source>
</evidence>
<keyword evidence="6 16" id="KW-0808">Transferase</keyword>
<feature type="transmembrane region" description="Helical" evidence="16">
    <location>
        <begin position="366"/>
        <end position="385"/>
    </location>
</feature>
<dbReference type="InterPro" id="IPR018365">
    <property type="entry name" value="Cell_cycle_FtsW-rel_CS"/>
</dbReference>
<evidence type="ECO:0000313" key="18">
    <source>
        <dbReference type="Proteomes" id="UP000242317"/>
    </source>
</evidence>
<feature type="transmembrane region" description="Helical" evidence="16">
    <location>
        <begin position="36"/>
        <end position="55"/>
    </location>
</feature>
<keyword evidence="9 16" id="KW-0573">Peptidoglycan synthesis</keyword>
<proteinExistence type="inferred from homology"/>
<evidence type="ECO:0000313" key="17">
    <source>
        <dbReference type="EMBL" id="SDC61444.1"/>
    </source>
</evidence>
<comment type="catalytic activity">
    <reaction evidence="15 16">
        <text>[GlcNAc-(1-&gt;4)-Mur2Ac(oyl-L-Ala-gamma-D-Glu-L-Lys-D-Ala-D-Ala)](n)-di-trans,octa-cis-undecaprenyl diphosphate + beta-D-GlcNAc-(1-&gt;4)-Mur2Ac(oyl-L-Ala-gamma-D-Glu-L-Lys-D-Ala-D-Ala)-di-trans,octa-cis-undecaprenyl diphosphate = [GlcNAc-(1-&gt;4)-Mur2Ac(oyl-L-Ala-gamma-D-Glu-L-Lys-D-Ala-D-Ala)](n+1)-di-trans,octa-cis-undecaprenyl diphosphate + di-trans,octa-cis-undecaprenyl diphosphate + H(+)</text>
        <dbReference type="Rhea" id="RHEA:23708"/>
        <dbReference type="Rhea" id="RHEA-COMP:9602"/>
        <dbReference type="Rhea" id="RHEA-COMP:9603"/>
        <dbReference type="ChEBI" id="CHEBI:15378"/>
        <dbReference type="ChEBI" id="CHEBI:58405"/>
        <dbReference type="ChEBI" id="CHEBI:60033"/>
        <dbReference type="ChEBI" id="CHEBI:78435"/>
        <dbReference type="EC" id="2.4.99.28"/>
    </reaction>
</comment>
<dbReference type="EMBL" id="FMYK01000008">
    <property type="protein sequence ID" value="SDC61444.1"/>
    <property type="molecule type" value="Genomic_DNA"/>
</dbReference>
<dbReference type="Proteomes" id="UP000242317">
    <property type="component" value="Unassembled WGS sequence"/>
</dbReference>
<keyword evidence="18" id="KW-1185">Reference proteome</keyword>
<comment type="similarity">
    <text evidence="14 16">Belongs to the SEDS family. FtsW subfamily.</text>
</comment>
<keyword evidence="10 16" id="KW-1133">Transmembrane helix</keyword>
<comment type="subcellular location">
    <subcellularLocation>
        <location evidence="16">Cell inner membrane</location>
        <topology evidence="16">Multi-pass membrane protein</topology>
    </subcellularLocation>
    <subcellularLocation>
        <location evidence="1">Cell membrane</location>
        <topology evidence="1">Multi-pass membrane protein</topology>
    </subcellularLocation>
    <text evidence="16">Localizes to the division septum.</text>
</comment>
<evidence type="ECO:0000256" key="14">
    <source>
        <dbReference type="ARBA" id="ARBA00038053"/>
    </source>
</evidence>
<evidence type="ECO:0000256" key="5">
    <source>
        <dbReference type="ARBA" id="ARBA00022676"/>
    </source>
</evidence>
<feature type="transmembrane region" description="Helical" evidence="16">
    <location>
        <begin position="188"/>
        <end position="205"/>
    </location>
</feature>
<dbReference type="PANTHER" id="PTHR30474:SF2">
    <property type="entry name" value="PEPTIDOGLYCAN GLYCOSYLTRANSFERASE FTSW-RELATED"/>
    <property type="match status" value="1"/>
</dbReference>
<feature type="transmembrane region" description="Helical" evidence="16">
    <location>
        <begin position="100"/>
        <end position="119"/>
    </location>
</feature>
<dbReference type="UniPathway" id="UPA00219"/>
<evidence type="ECO:0000256" key="16">
    <source>
        <dbReference type="HAMAP-Rule" id="MF_00913"/>
    </source>
</evidence>
<protein>
    <recommendedName>
        <fullName evidence="16">Probable peptidoglycan glycosyltransferase FtsW</fullName>
        <shortName evidence="16">PGT</shortName>
        <ecNumber evidence="16">2.4.99.28</ecNumber>
    </recommendedName>
    <alternativeName>
        <fullName evidence="16">Cell division protein FtsW</fullName>
    </alternativeName>
    <alternativeName>
        <fullName evidence="16">Cell wall polymerase</fullName>
    </alternativeName>
    <alternativeName>
        <fullName evidence="16">Peptidoglycan polymerase</fullName>
        <shortName evidence="16">PG polymerase</shortName>
    </alternativeName>
</protein>
<keyword evidence="11 16" id="KW-0472">Membrane</keyword>
<dbReference type="GO" id="GO:0015648">
    <property type="term" value="F:lipid-linked peptidoglycan transporter activity"/>
    <property type="evidence" value="ECO:0007669"/>
    <property type="project" value="TreeGrafter"/>
</dbReference>
<keyword evidence="7 16" id="KW-0812">Transmembrane</keyword>
<dbReference type="NCBIfam" id="TIGR02614">
    <property type="entry name" value="ftsW"/>
    <property type="match status" value="1"/>
</dbReference>
<keyword evidence="5 16" id="KW-0328">Glycosyltransferase</keyword>
<feature type="transmembrane region" description="Helical" evidence="16">
    <location>
        <begin position="333"/>
        <end position="354"/>
    </location>
</feature>
<comment type="function">
    <text evidence="16">Peptidoglycan polymerase that is essential for cell division.</text>
</comment>
<dbReference type="PANTHER" id="PTHR30474">
    <property type="entry name" value="CELL CYCLE PROTEIN"/>
    <property type="match status" value="1"/>
</dbReference>
<dbReference type="AlphaFoldDB" id="A0A1G6N1U8"/>
<keyword evidence="4 16" id="KW-0132">Cell division</keyword>
<dbReference type="GO" id="GO:0043093">
    <property type="term" value="P:FtsZ-dependent cytokinesis"/>
    <property type="evidence" value="ECO:0007669"/>
    <property type="project" value="UniProtKB-UniRule"/>
</dbReference>
<dbReference type="GO" id="GO:0009252">
    <property type="term" value="P:peptidoglycan biosynthetic process"/>
    <property type="evidence" value="ECO:0007669"/>
    <property type="project" value="UniProtKB-UniRule"/>
</dbReference>
<dbReference type="GO" id="GO:0032153">
    <property type="term" value="C:cell division site"/>
    <property type="evidence" value="ECO:0007669"/>
    <property type="project" value="UniProtKB-UniRule"/>
</dbReference>
<evidence type="ECO:0000256" key="12">
    <source>
        <dbReference type="ARBA" id="ARBA00023306"/>
    </source>
</evidence>
<evidence type="ECO:0000256" key="9">
    <source>
        <dbReference type="ARBA" id="ARBA00022984"/>
    </source>
</evidence>
<evidence type="ECO:0000256" key="2">
    <source>
        <dbReference type="ARBA" id="ARBA00004752"/>
    </source>
</evidence>
<keyword evidence="8 16" id="KW-0133">Cell shape</keyword>
<feature type="transmembrane region" description="Helical" evidence="16">
    <location>
        <begin position="212"/>
        <end position="229"/>
    </location>
</feature>
<keyword evidence="16" id="KW-0997">Cell inner membrane</keyword>
<evidence type="ECO:0000256" key="15">
    <source>
        <dbReference type="ARBA" id="ARBA00049902"/>
    </source>
</evidence>
<evidence type="ECO:0000256" key="3">
    <source>
        <dbReference type="ARBA" id="ARBA00022475"/>
    </source>
</evidence>
<reference evidence="18" key="1">
    <citation type="submission" date="2016-09" db="EMBL/GenBank/DDBJ databases">
        <authorList>
            <person name="Varghese N."/>
            <person name="Submissions S."/>
        </authorList>
    </citation>
    <scope>NUCLEOTIDE SEQUENCE [LARGE SCALE GENOMIC DNA]</scope>
    <source>
        <strain evidence="18">ANC 3699</strain>
    </source>
</reference>
<evidence type="ECO:0000256" key="7">
    <source>
        <dbReference type="ARBA" id="ARBA00022692"/>
    </source>
</evidence>
<evidence type="ECO:0000256" key="1">
    <source>
        <dbReference type="ARBA" id="ARBA00004651"/>
    </source>
</evidence>
<gene>
    <name evidence="16" type="primary">ftsW</name>
    <name evidence="17" type="ORF">SAMN05421749_10878</name>
</gene>
<accession>A0A1G6N1U8</accession>
<evidence type="ECO:0000256" key="10">
    <source>
        <dbReference type="ARBA" id="ARBA00022989"/>
    </source>
</evidence>
<keyword evidence="13 16" id="KW-0961">Cell wall biogenesis/degradation</keyword>
<keyword evidence="12 16" id="KW-0131">Cell cycle</keyword>
<dbReference type="GO" id="GO:0008360">
    <property type="term" value="P:regulation of cell shape"/>
    <property type="evidence" value="ECO:0007669"/>
    <property type="project" value="UniProtKB-KW"/>
</dbReference>
<dbReference type="InterPro" id="IPR013437">
    <property type="entry name" value="FtsW"/>
</dbReference>
<dbReference type="GO" id="GO:0008955">
    <property type="term" value="F:peptidoglycan glycosyltransferase activity"/>
    <property type="evidence" value="ECO:0007669"/>
    <property type="project" value="UniProtKB-UniRule"/>
</dbReference>
<sequence length="401" mass="44579">MKEFIYPKLQWMQHRIDLGFNRLLAFLPAEVTARNTLLFCVLSLLCIGTVMVASASMPYAELLHENPFHYVSRHALYIVLAFIAGIAAYNFQLKNWFGKAPILLWIVTLILLLLVLVIGRDVNGSTRWLSLAGFTFQPSEFAKFAMTVFTADYVVRRGGEVRESFSSFVRLCIPVGTTVGLIMLEPDLGASAVIIMTMFTVFFLAGAPTRAFMVLFGVVVALLAMFIVIEPYRYRRLMSFSDPWQDPQGDGYQLAQSLIAFGRGEWFGTGLGHSVQKLSYLPEAHTDFMLAVTGEELGFFGISIIFSLSFLMLASCMRIGHRALANGHYRSGYLAYGISVIFLLQICVNAGMNMGLIPTKGLTLPFISYGGSSLLICAFMIGVMFRIDKDTKGKAELRTDT</sequence>
<dbReference type="Pfam" id="PF01098">
    <property type="entry name" value="FTSW_RODA_SPOVE"/>
    <property type="match status" value="1"/>
</dbReference>
<evidence type="ECO:0000256" key="8">
    <source>
        <dbReference type="ARBA" id="ARBA00022960"/>
    </source>
</evidence>
<organism evidence="17 18">
    <name type="scientific">Acinetobacter marinus</name>
    <dbReference type="NCBI Taxonomy" id="281375"/>
    <lineage>
        <taxon>Bacteria</taxon>
        <taxon>Pseudomonadati</taxon>
        <taxon>Pseudomonadota</taxon>
        <taxon>Gammaproteobacteria</taxon>
        <taxon>Moraxellales</taxon>
        <taxon>Moraxellaceae</taxon>
        <taxon>Acinetobacter</taxon>
    </lineage>
</organism>
<dbReference type="GO" id="GO:0005886">
    <property type="term" value="C:plasma membrane"/>
    <property type="evidence" value="ECO:0007669"/>
    <property type="project" value="UniProtKB-SubCell"/>
</dbReference>
<feature type="transmembrane region" description="Helical" evidence="16">
    <location>
        <begin position="75"/>
        <end position="93"/>
    </location>
</feature>
<evidence type="ECO:0000256" key="6">
    <source>
        <dbReference type="ARBA" id="ARBA00022679"/>
    </source>
</evidence>
<dbReference type="GO" id="GO:0071555">
    <property type="term" value="P:cell wall organization"/>
    <property type="evidence" value="ECO:0007669"/>
    <property type="project" value="UniProtKB-KW"/>
</dbReference>
<name>A0A1G6N1U8_9GAMM</name>
<dbReference type="EC" id="2.4.99.28" evidence="16"/>
<dbReference type="HAMAP" id="MF_00913">
    <property type="entry name" value="PGT_FtsW_proteobact"/>
    <property type="match status" value="1"/>
</dbReference>